<dbReference type="InterPro" id="IPR002472">
    <property type="entry name" value="Palm_thioest"/>
</dbReference>
<dbReference type="EMBL" id="LATX01002067">
    <property type="protein sequence ID" value="KTB34522.1"/>
    <property type="molecule type" value="Genomic_DNA"/>
</dbReference>
<dbReference type="PANTHER" id="PTHR11247">
    <property type="entry name" value="PALMITOYL-PROTEIN THIOESTERASE/DOLICHYLDIPHOSPHATASE 1"/>
    <property type="match status" value="1"/>
</dbReference>
<evidence type="ECO:0000256" key="2">
    <source>
        <dbReference type="ARBA" id="ARBA00012423"/>
    </source>
</evidence>
<dbReference type="SUPFAM" id="SSF53474">
    <property type="entry name" value="alpha/beta-Hydrolases"/>
    <property type="match status" value="1"/>
</dbReference>
<gene>
    <name evidence="10" type="ORF">WG66_12907</name>
</gene>
<keyword evidence="6" id="KW-1015">Disulfide bond</keyword>
<dbReference type="PANTHER" id="PTHR11247:SF8">
    <property type="entry name" value="PALMITOYL-PROTEIN THIOESTERASE 1"/>
    <property type="match status" value="1"/>
</dbReference>
<dbReference type="GO" id="GO:0008474">
    <property type="term" value="F:palmitoyl-(protein) hydrolase activity"/>
    <property type="evidence" value="ECO:0007669"/>
    <property type="project" value="UniProtKB-EC"/>
</dbReference>
<evidence type="ECO:0000256" key="8">
    <source>
        <dbReference type="ARBA" id="ARBA00031934"/>
    </source>
</evidence>
<evidence type="ECO:0000256" key="1">
    <source>
        <dbReference type="ARBA" id="ARBA00010758"/>
    </source>
</evidence>
<dbReference type="FunFam" id="3.40.50.1820:FF:000107">
    <property type="entry name" value="Palmitoyl-protein thioesterase 1"/>
    <property type="match status" value="1"/>
</dbReference>
<dbReference type="AlphaFoldDB" id="A0A0W0FE05"/>
<sequence length="326" mass="37031">MFLLLSLSLCLSLLLTSASPTKSPRSLVLWHGLGDSHSSPGMLEFQEMIKQVHPGIFIHSIFIEEDLDKDRQAGFYGNVNVQLEQVAEQLAGIPELQNGFDAIGFSQGGQFLRAYVERYNTPPIHNLITFGSQHMGVSDIGKCRQFDVLCQIARRATKAAVYSEWAQENFIQAQYFRDPAQLPKYLEVNKFLTSINNEIPETRNEAYAQNLASLEHLVLILFTNDRTVVPKESAWFGSEFIEDEDLDLEYHDETQQEVVGSQSTSVRTVDRTTIPMHLQPLYTEDWIGLRTLDERGGVIFDACEGEHMQIGECWERLVRQWTGSLV</sequence>
<dbReference type="Pfam" id="PF02089">
    <property type="entry name" value="Palm_thioest"/>
    <property type="match status" value="1"/>
</dbReference>
<keyword evidence="5" id="KW-0378">Hydrolase</keyword>
<dbReference type="PRINTS" id="PR00414">
    <property type="entry name" value="PPTHIESTRASE"/>
</dbReference>
<keyword evidence="7" id="KW-0325">Glycoprotein</keyword>
<accession>A0A0W0FE05</accession>
<dbReference type="EC" id="3.1.2.22" evidence="2"/>
<comment type="caution">
    <text evidence="10">The sequence shown here is derived from an EMBL/GenBank/DDBJ whole genome shotgun (WGS) entry which is preliminary data.</text>
</comment>
<reference evidence="10 11" key="1">
    <citation type="submission" date="2015-12" db="EMBL/GenBank/DDBJ databases">
        <title>Draft genome sequence of Moniliophthora roreri, the causal agent of frosty pod rot of cacao.</title>
        <authorList>
            <person name="Aime M.C."/>
            <person name="Diaz-Valderrama J.R."/>
            <person name="Kijpornyongpan T."/>
            <person name="Phillips-Mora W."/>
        </authorList>
    </citation>
    <scope>NUCLEOTIDE SEQUENCE [LARGE SCALE GENOMIC DNA]</scope>
    <source>
        <strain evidence="10 11">MCA 2952</strain>
    </source>
</reference>
<evidence type="ECO:0000313" key="11">
    <source>
        <dbReference type="Proteomes" id="UP000054988"/>
    </source>
</evidence>
<evidence type="ECO:0000256" key="3">
    <source>
        <dbReference type="ARBA" id="ARBA00014212"/>
    </source>
</evidence>
<dbReference type="Proteomes" id="UP000054988">
    <property type="component" value="Unassembled WGS sequence"/>
</dbReference>
<feature type="signal peptide" evidence="9">
    <location>
        <begin position="1"/>
        <end position="18"/>
    </location>
</feature>
<evidence type="ECO:0000256" key="9">
    <source>
        <dbReference type="SAM" id="SignalP"/>
    </source>
</evidence>
<evidence type="ECO:0000256" key="7">
    <source>
        <dbReference type="ARBA" id="ARBA00023180"/>
    </source>
</evidence>
<protein>
    <recommendedName>
        <fullName evidence="3">Palmitoyl-protein thioesterase 1</fullName>
        <ecNumber evidence="2">3.1.2.22</ecNumber>
    </recommendedName>
    <alternativeName>
        <fullName evidence="8">Palmitoyl-protein hydrolase 1</fullName>
    </alternativeName>
</protein>
<keyword evidence="4 9" id="KW-0732">Signal</keyword>
<feature type="chain" id="PRO_5006901720" description="Palmitoyl-protein thioesterase 1" evidence="9">
    <location>
        <begin position="19"/>
        <end position="326"/>
    </location>
</feature>
<evidence type="ECO:0000313" key="10">
    <source>
        <dbReference type="EMBL" id="KTB34522.1"/>
    </source>
</evidence>
<comment type="similarity">
    <text evidence="1">Belongs to the palmitoyl-protein thioesterase family.</text>
</comment>
<dbReference type="InterPro" id="IPR029058">
    <property type="entry name" value="AB_hydrolase_fold"/>
</dbReference>
<organism evidence="10 11">
    <name type="scientific">Moniliophthora roreri</name>
    <name type="common">Frosty pod rot fungus</name>
    <name type="synonym">Monilia roreri</name>
    <dbReference type="NCBI Taxonomy" id="221103"/>
    <lineage>
        <taxon>Eukaryota</taxon>
        <taxon>Fungi</taxon>
        <taxon>Dikarya</taxon>
        <taxon>Basidiomycota</taxon>
        <taxon>Agaricomycotina</taxon>
        <taxon>Agaricomycetes</taxon>
        <taxon>Agaricomycetidae</taxon>
        <taxon>Agaricales</taxon>
        <taxon>Marasmiineae</taxon>
        <taxon>Marasmiaceae</taxon>
        <taxon>Moniliophthora</taxon>
    </lineage>
</organism>
<evidence type="ECO:0000256" key="6">
    <source>
        <dbReference type="ARBA" id="ARBA00023157"/>
    </source>
</evidence>
<dbReference type="Gene3D" id="3.40.50.1820">
    <property type="entry name" value="alpha/beta hydrolase"/>
    <property type="match status" value="1"/>
</dbReference>
<evidence type="ECO:0000256" key="4">
    <source>
        <dbReference type="ARBA" id="ARBA00022729"/>
    </source>
</evidence>
<name>A0A0W0FE05_MONRR</name>
<evidence type="ECO:0000256" key="5">
    <source>
        <dbReference type="ARBA" id="ARBA00022801"/>
    </source>
</evidence>
<dbReference type="eggNOG" id="KOG2541">
    <property type="taxonomic scope" value="Eukaryota"/>
</dbReference>
<proteinExistence type="inferred from homology"/>